<sequence>MSLAAHCHDPNINIIPIAVFFDENSSPVINLANACSGPAFPNTGLLDCSFMSSAIAECQRQGIILTLSLGGDSLAGFSSEDQVKNLQTLSGTFFLAESLPRAPLDLQFLTGESLSLDCVFA</sequence>
<comment type="caution">
    <text evidence="1">The sequence shown here is derived from an EMBL/GenBank/DDBJ whole genome shotgun (WGS) entry which is preliminary data.</text>
</comment>
<dbReference type="Gene3D" id="3.20.20.80">
    <property type="entry name" value="Glycosidases"/>
    <property type="match status" value="1"/>
</dbReference>
<name>A0AAV9ZPA9_9AGAR</name>
<evidence type="ECO:0000313" key="1">
    <source>
        <dbReference type="EMBL" id="KAK6987906.1"/>
    </source>
</evidence>
<reference evidence="1 2" key="1">
    <citation type="journal article" date="2024" name="J Genomics">
        <title>Draft genome sequencing and assembly of Favolaschia claudopus CIRM-BRFM 2984 isolated from oak limbs.</title>
        <authorList>
            <person name="Navarro D."/>
            <person name="Drula E."/>
            <person name="Chaduli D."/>
            <person name="Cazenave R."/>
            <person name="Ahrendt S."/>
            <person name="Wang J."/>
            <person name="Lipzen A."/>
            <person name="Daum C."/>
            <person name="Barry K."/>
            <person name="Grigoriev I.V."/>
            <person name="Favel A."/>
            <person name="Rosso M.N."/>
            <person name="Martin F."/>
        </authorList>
    </citation>
    <scope>NUCLEOTIDE SEQUENCE [LARGE SCALE GENOMIC DNA]</scope>
    <source>
        <strain evidence="1 2">CIRM-BRFM 2984</strain>
    </source>
</reference>
<gene>
    <name evidence="1" type="ORF">R3P38DRAFT_3291474</name>
</gene>
<organism evidence="1 2">
    <name type="scientific">Favolaschia claudopus</name>
    <dbReference type="NCBI Taxonomy" id="2862362"/>
    <lineage>
        <taxon>Eukaryota</taxon>
        <taxon>Fungi</taxon>
        <taxon>Dikarya</taxon>
        <taxon>Basidiomycota</taxon>
        <taxon>Agaricomycotina</taxon>
        <taxon>Agaricomycetes</taxon>
        <taxon>Agaricomycetidae</taxon>
        <taxon>Agaricales</taxon>
        <taxon>Marasmiineae</taxon>
        <taxon>Mycenaceae</taxon>
        <taxon>Favolaschia</taxon>
    </lineage>
</organism>
<evidence type="ECO:0000313" key="2">
    <source>
        <dbReference type="Proteomes" id="UP001362999"/>
    </source>
</evidence>
<dbReference type="EMBL" id="JAWWNJ010000127">
    <property type="protein sequence ID" value="KAK6987906.1"/>
    <property type="molecule type" value="Genomic_DNA"/>
</dbReference>
<dbReference type="SUPFAM" id="SSF51445">
    <property type="entry name" value="(Trans)glycosidases"/>
    <property type="match status" value="1"/>
</dbReference>
<protein>
    <submittedName>
        <fullName evidence="1">Uncharacterized protein</fullName>
    </submittedName>
</protein>
<dbReference type="AlphaFoldDB" id="A0AAV9ZPA9"/>
<dbReference type="InterPro" id="IPR017853">
    <property type="entry name" value="GH"/>
</dbReference>
<proteinExistence type="predicted"/>
<keyword evidence="2" id="KW-1185">Reference proteome</keyword>
<accession>A0AAV9ZPA9</accession>
<dbReference type="Proteomes" id="UP001362999">
    <property type="component" value="Unassembled WGS sequence"/>
</dbReference>